<dbReference type="RefSeq" id="WP_379581135.1">
    <property type="nucleotide sequence ID" value="NZ_JBHUFV010000079.1"/>
</dbReference>
<evidence type="ECO:0000256" key="3">
    <source>
        <dbReference type="ARBA" id="ARBA00022679"/>
    </source>
</evidence>
<feature type="region of interest" description="Disordered" evidence="7">
    <location>
        <begin position="78"/>
        <end position="124"/>
    </location>
</feature>
<dbReference type="InterPro" id="IPR000089">
    <property type="entry name" value="Biotin_lipoyl"/>
</dbReference>
<evidence type="ECO:0000256" key="7">
    <source>
        <dbReference type="SAM" id="MobiDB-lite"/>
    </source>
</evidence>
<dbReference type="PANTHER" id="PTHR43178:SF5">
    <property type="entry name" value="LIPOAMIDE ACYLTRANSFERASE COMPONENT OF BRANCHED-CHAIN ALPHA-KETO ACID DEHYDROGENASE COMPLEX, MITOCHONDRIAL"/>
    <property type="match status" value="1"/>
</dbReference>
<evidence type="ECO:0000259" key="9">
    <source>
        <dbReference type="Pfam" id="PF00364"/>
    </source>
</evidence>
<dbReference type="InterPro" id="IPR050743">
    <property type="entry name" value="2-oxoacid_DH_E2_comp"/>
</dbReference>
<proteinExistence type="inferred from homology"/>
<gene>
    <name evidence="10" type="ORF">ACFSKW_47055</name>
</gene>
<evidence type="ECO:0000256" key="1">
    <source>
        <dbReference type="ARBA" id="ARBA00001938"/>
    </source>
</evidence>
<evidence type="ECO:0000256" key="6">
    <source>
        <dbReference type="RuleBase" id="RU003423"/>
    </source>
</evidence>
<dbReference type="SUPFAM" id="SSF52777">
    <property type="entry name" value="CoA-dependent acyltransferases"/>
    <property type="match status" value="1"/>
</dbReference>
<sequence length="370" mass="38772">MAELRVPKLNNNDTEYLLVEWLVADGSPVHEDDMVAVVETSKAAEELPADASGVLRHVVRAGAWCRPDEVIARIAGESAGERADEPADMAADAAAVEDRAVTPTPGPAGPATEPAAADPTASGPLITAPAQRLIDELGVPMERIHALGLELVRKTDVERMLGLVHELSKVQRAVARAVEQSHRTIPAAYLAVRMDLAGALDHAAAQTRAVRRPVGLAEIFVQAVAGLHGGFPLFFAALDGTTARLSRAPDIGVTVDMGEGLYVPVIHDAAGRTTKEIASALMRHRVAATTGDFKESDLTGANFVVTLHTDGGVVLAVPFVFPGTACALAVTAPQEGTVADIGLAYDHRLINGRDAALFMNALRAVIEGLS</sequence>
<dbReference type="SUPFAM" id="SSF51230">
    <property type="entry name" value="Single hybrid motif"/>
    <property type="match status" value="1"/>
</dbReference>
<dbReference type="Pfam" id="PF00198">
    <property type="entry name" value="2-oxoacid_dh"/>
    <property type="match status" value="1"/>
</dbReference>
<dbReference type="EMBL" id="JBHUFV010000079">
    <property type="protein sequence ID" value="MFD1939047.1"/>
    <property type="molecule type" value="Genomic_DNA"/>
</dbReference>
<feature type="compositionally biased region" description="Low complexity" evidence="7">
    <location>
        <begin position="109"/>
        <end position="121"/>
    </location>
</feature>
<evidence type="ECO:0000256" key="2">
    <source>
        <dbReference type="ARBA" id="ARBA00007317"/>
    </source>
</evidence>
<dbReference type="InterPro" id="IPR011053">
    <property type="entry name" value="Single_hybrid_motif"/>
</dbReference>
<protein>
    <recommendedName>
        <fullName evidence="6">Dihydrolipoamide acetyltransferase component of pyruvate dehydrogenase complex</fullName>
        <ecNumber evidence="6">2.3.1.-</ecNumber>
    </recommendedName>
</protein>
<evidence type="ECO:0000313" key="10">
    <source>
        <dbReference type="EMBL" id="MFD1939047.1"/>
    </source>
</evidence>
<dbReference type="Gene3D" id="3.30.559.10">
    <property type="entry name" value="Chloramphenicol acetyltransferase-like domain"/>
    <property type="match status" value="1"/>
</dbReference>
<dbReference type="InterPro" id="IPR001078">
    <property type="entry name" value="2-oxoacid_DH_actylTfrase"/>
</dbReference>
<reference evidence="11" key="1">
    <citation type="journal article" date="2019" name="Int. J. Syst. Evol. Microbiol.">
        <title>The Global Catalogue of Microorganisms (GCM) 10K type strain sequencing project: providing services to taxonomists for standard genome sequencing and annotation.</title>
        <authorList>
            <consortium name="The Broad Institute Genomics Platform"/>
            <consortium name="The Broad Institute Genome Sequencing Center for Infectious Disease"/>
            <person name="Wu L."/>
            <person name="Ma J."/>
        </authorList>
    </citation>
    <scope>NUCLEOTIDE SEQUENCE [LARGE SCALE GENOMIC DNA]</scope>
    <source>
        <strain evidence="11">ICMP 6774ER</strain>
    </source>
</reference>
<organism evidence="10 11">
    <name type="scientific">Nonomuraea mangrovi</name>
    <dbReference type="NCBI Taxonomy" id="2316207"/>
    <lineage>
        <taxon>Bacteria</taxon>
        <taxon>Bacillati</taxon>
        <taxon>Actinomycetota</taxon>
        <taxon>Actinomycetes</taxon>
        <taxon>Streptosporangiales</taxon>
        <taxon>Streptosporangiaceae</taxon>
        <taxon>Nonomuraea</taxon>
    </lineage>
</organism>
<keyword evidence="11" id="KW-1185">Reference proteome</keyword>
<evidence type="ECO:0000313" key="11">
    <source>
        <dbReference type="Proteomes" id="UP001597368"/>
    </source>
</evidence>
<dbReference type="Gene3D" id="2.40.50.100">
    <property type="match status" value="1"/>
</dbReference>
<feature type="domain" description="2-oxoacid dehydrogenase acyltransferase catalytic" evidence="8">
    <location>
        <begin position="166"/>
        <end position="367"/>
    </location>
</feature>
<evidence type="ECO:0000256" key="5">
    <source>
        <dbReference type="ARBA" id="ARBA00023315"/>
    </source>
</evidence>
<feature type="domain" description="Lipoyl-binding" evidence="9">
    <location>
        <begin position="3"/>
        <end position="74"/>
    </location>
</feature>
<evidence type="ECO:0000259" key="8">
    <source>
        <dbReference type="Pfam" id="PF00198"/>
    </source>
</evidence>
<evidence type="ECO:0000256" key="4">
    <source>
        <dbReference type="ARBA" id="ARBA00022823"/>
    </source>
</evidence>
<accession>A0ABW4TAK4</accession>
<name>A0ABW4TAK4_9ACTN</name>
<dbReference type="InterPro" id="IPR023213">
    <property type="entry name" value="CAT-like_dom_sf"/>
</dbReference>
<dbReference type="CDD" id="cd06849">
    <property type="entry name" value="lipoyl_domain"/>
    <property type="match status" value="1"/>
</dbReference>
<comment type="cofactor">
    <cofactor evidence="1 6">
        <name>(R)-lipoate</name>
        <dbReference type="ChEBI" id="CHEBI:83088"/>
    </cofactor>
</comment>
<keyword evidence="3 6" id="KW-0808">Transferase</keyword>
<dbReference type="PANTHER" id="PTHR43178">
    <property type="entry name" value="DIHYDROLIPOAMIDE ACETYLTRANSFERASE COMPONENT OF PYRUVATE DEHYDROGENASE COMPLEX"/>
    <property type="match status" value="1"/>
</dbReference>
<dbReference type="EC" id="2.3.1.-" evidence="6"/>
<comment type="similarity">
    <text evidence="2 6">Belongs to the 2-oxoacid dehydrogenase family.</text>
</comment>
<keyword evidence="5 6" id="KW-0012">Acyltransferase</keyword>
<dbReference type="Proteomes" id="UP001597368">
    <property type="component" value="Unassembled WGS sequence"/>
</dbReference>
<keyword evidence="4 6" id="KW-0450">Lipoyl</keyword>
<comment type="caution">
    <text evidence="10">The sequence shown here is derived from an EMBL/GenBank/DDBJ whole genome shotgun (WGS) entry which is preliminary data.</text>
</comment>
<dbReference type="Pfam" id="PF00364">
    <property type="entry name" value="Biotin_lipoyl"/>
    <property type="match status" value="1"/>
</dbReference>